<keyword evidence="1" id="KW-1133">Transmembrane helix</keyword>
<reference evidence="2" key="1">
    <citation type="journal article" date="2020" name="Nature">
        <title>Giant virus diversity and host interactions through global metagenomics.</title>
        <authorList>
            <person name="Schulz F."/>
            <person name="Roux S."/>
            <person name="Paez-Espino D."/>
            <person name="Jungbluth S."/>
            <person name="Walsh D.A."/>
            <person name="Denef V.J."/>
            <person name="McMahon K.D."/>
            <person name="Konstantinidis K.T."/>
            <person name="Eloe-Fadrosh E.A."/>
            <person name="Kyrpides N.C."/>
            <person name="Woyke T."/>
        </authorList>
    </citation>
    <scope>NUCLEOTIDE SEQUENCE</scope>
    <source>
        <strain evidence="2">GVMAG-M-3300027736-24</strain>
    </source>
</reference>
<evidence type="ECO:0000256" key="1">
    <source>
        <dbReference type="SAM" id="Phobius"/>
    </source>
</evidence>
<name>A0A6C0JJM6_9ZZZZ</name>
<dbReference type="EMBL" id="MN740419">
    <property type="protein sequence ID" value="QHU05779.1"/>
    <property type="molecule type" value="Genomic_DNA"/>
</dbReference>
<organism evidence="2">
    <name type="scientific">viral metagenome</name>
    <dbReference type="NCBI Taxonomy" id="1070528"/>
    <lineage>
        <taxon>unclassified sequences</taxon>
        <taxon>metagenomes</taxon>
        <taxon>organismal metagenomes</taxon>
    </lineage>
</organism>
<evidence type="ECO:0000313" key="2">
    <source>
        <dbReference type="EMBL" id="QHU05779.1"/>
    </source>
</evidence>
<proteinExistence type="predicted"/>
<protein>
    <submittedName>
        <fullName evidence="2">Uncharacterized protein</fullName>
    </submittedName>
</protein>
<keyword evidence="1" id="KW-0472">Membrane</keyword>
<dbReference type="AlphaFoldDB" id="A0A6C0JJM6"/>
<accession>A0A6C0JJM6</accession>
<sequence length="93" mass="11020">MHPILVEQNIIHIINEQLLLCNKNKFIKNSLLFNLGGIAIIIFIITVILYIKYKGKQDVKSIRDRENKKKNYILSKLKFYQNMKTKEFTNIPI</sequence>
<keyword evidence="1" id="KW-0812">Transmembrane</keyword>
<feature type="transmembrane region" description="Helical" evidence="1">
    <location>
        <begin position="31"/>
        <end position="51"/>
    </location>
</feature>